<dbReference type="PRINTS" id="PR00069">
    <property type="entry name" value="ALDKETRDTASE"/>
</dbReference>
<evidence type="ECO:0000256" key="2">
    <source>
        <dbReference type="SAM" id="MobiDB-lite"/>
    </source>
</evidence>
<name>A0A2N3NIU9_9PEZI</name>
<dbReference type="InterPro" id="IPR036812">
    <property type="entry name" value="NAD(P)_OxRdtase_dom_sf"/>
</dbReference>
<dbReference type="PANTHER" id="PTHR42686:SF1">
    <property type="entry name" value="GH17980P-RELATED"/>
    <property type="match status" value="1"/>
</dbReference>
<dbReference type="AlphaFoldDB" id="A0A2N3NIU9"/>
<dbReference type="STRING" id="41688.A0A2N3NIU9"/>
<accession>A0A2N3NIU9</accession>
<keyword evidence="5" id="KW-1185">Reference proteome</keyword>
<dbReference type="SUPFAM" id="SSF51430">
    <property type="entry name" value="NAD(P)-linked oxidoreductase"/>
    <property type="match status" value="1"/>
</dbReference>
<organism evidence="4 5">
    <name type="scientific">Lomentospora prolificans</name>
    <dbReference type="NCBI Taxonomy" id="41688"/>
    <lineage>
        <taxon>Eukaryota</taxon>
        <taxon>Fungi</taxon>
        <taxon>Dikarya</taxon>
        <taxon>Ascomycota</taxon>
        <taxon>Pezizomycotina</taxon>
        <taxon>Sordariomycetes</taxon>
        <taxon>Hypocreomycetidae</taxon>
        <taxon>Microascales</taxon>
        <taxon>Microascaceae</taxon>
        <taxon>Lomentospora</taxon>
    </lineage>
</organism>
<dbReference type="FunCoup" id="A0A2N3NIU9">
    <property type="interactions" value="197"/>
</dbReference>
<dbReference type="PANTHER" id="PTHR42686">
    <property type="entry name" value="GH17980P-RELATED"/>
    <property type="match status" value="1"/>
</dbReference>
<evidence type="ECO:0000313" key="5">
    <source>
        <dbReference type="Proteomes" id="UP000233524"/>
    </source>
</evidence>
<dbReference type="VEuPathDB" id="FungiDB:jhhlp_001654"/>
<dbReference type="EMBL" id="NLAX01000004">
    <property type="protein sequence ID" value="PKS12354.1"/>
    <property type="molecule type" value="Genomic_DNA"/>
</dbReference>
<dbReference type="InterPro" id="IPR020471">
    <property type="entry name" value="AKR"/>
</dbReference>
<dbReference type="Proteomes" id="UP000233524">
    <property type="component" value="Unassembled WGS sequence"/>
</dbReference>
<dbReference type="Pfam" id="PF00248">
    <property type="entry name" value="Aldo_ket_red"/>
    <property type="match status" value="1"/>
</dbReference>
<evidence type="ECO:0000313" key="4">
    <source>
        <dbReference type="EMBL" id="PKS12354.1"/>
    </source>
</evidence>
<proteinExistence type="predicted"/>
<dbReference type="InterPro" id="IPR023210">
    <property type="entry name" value="NADP_OxRdtase_dom"/>
</dbReference>
<reference evidence="4 5" key="1">
    <citation type="journal article" date="2017" name="G3 (Bethesda)">
        <title>First Draft Genome Sequence of the Pathogenic Fungus Lomentospora prolificans (Formerly Scedosporium prolificans).</title>
        <authorList>
            <person name="Luo R."/>
            <person name="Zimin A."/>
            <person name="Workman R."/>
            <person name="Fan Y."/>
            <person name="Pertea G."/>
            <person name="Grossman N."/>
            <person name="Wear M.P."/>
            <person name="Jia B."/>
            <person name="Miller H."/>
            <person name="Casadevall A."/>
            <person name="Timp W."/>
            <person name="Zhang S.X."/>
            <person name="Salzberg S.L."/>
        </authorList>
    </citation>
    <scope>NUCLEOTIDE SEQUENCE [LARGE SCALE GENOMIC DNA]</scope>
    <source>
        <strain evidence="4 5">JHH-5317</strain>
    </source>
</reference>
<dbReference type="GO" id="GO:0005829">
    <property type="term" value="C:cytosol"/>
    <property type="evidence" value="ECO:0007669"/>
    <property type="project" value="TreeGrafter"/>
</dbReference>
<dbReference type="Gene3D" id="3.20.20.100">
    <property type="entry name" value="NADP-dependent oxidoreductase domain"/>
    <property type="match status" value="1"/>
</dbReference>
<evidence type="ECO:0000256" key="1">
    <source>
        <dbReference type="ARBA" id="ARBA00023002"/>
    </source>
</evidence>
<comment type="caution">
    <text evidence="4">The sequence shown here is derived from an EMBL/GenBank/DDBJ whole genome shotgun (WGS) entry which is preliminary data.</text>
</comment>
<dbReference type="GO" id="GO:0070485">
    <property type="term" value="P:dehydro-D-arabinono-1,4-lactone biosynthetic process"/>
    <property type="evidence" value="ECO:0007669"/>
    <property type="project" value="TreeGrafter"/>
</dbReference>
<gene>
    <name evidence="4" type="ORF">jhhlp_001654</name>
</gene>
<keyword evidence="1" id="KW-0560">Oxidoreductase</keyword>
<dbReference type="OrthoDB" id="5286008at2759"/>
<protein>
    <recommendedName>
        <fullName evidence="3">NADP-dependent oxidoreductase domain-containing protein</fullName>
    </recommendedName>
</protein>
<feature type="region of interest" description="Disordered" evidence="2">
    <location>
        <begin position="364"/>
        <end position="385"/>
    </location>
</feature>
<dbReference type="InParanoid" id="A0A2N3NIU9"/>
<dbReference type="GO" id="GO:0045290">
    <property type="term" value="F:D-arabinose 1-dehydrogenase [NAD(P)+] activity"/>
    <property type="evidence" value="ECO:0007669"/>
    <property type="project" value="TreeGrafter"/>
</dbReference>
<feature type="domain" description="NADP-dependent oxidoreductase" evidence="3">
    <location>
        <begin position="29"/>
        <end position="328"/>
    </location>
</feature>
<evidence type="ECO:0000259" key="3">
    <source>
        <dbReference type="Pfam" id="PF00248"/>
    </source>
</evidence>
<sequence length="385" mass="41274">MSAPTPADPPADSPVPAPVPAISSVFPALVLGTATFNHQYHPDPQSMPSNAIVARALSLGLYAFDTSPYYGPSEILLGAALTSALAANPVPRSSLFLITKAGRYGPTNFDYSPPSIRASVMRSLERLNTPYLDLVYCHDAEFVSPQDVLAAVGELRKLRDEGKIRYVGISGYPLPVLTSLTKLVLQETGEPLDAVQSYSNFNLQNTTLADDATLNAFRESKVSIVVNASILSMGLLTTRGIDASPMAVWHPAPSGLRKACTDLQHITEEAGFSLEDASIRWAIDSWAGAGAEFGTTKSPLGAGRLMGVTAIGVTSVDQLDATWRVWEEIVEEKKSEGAKSTASKTHAVKKLAQDRIWPTLGAWKDYTWDSPGEDYVPTGPSRPAE</sequence>